<dbReference type="Gene3D" id="3.40.228.10">
    <property type="entry name" value="Dimethylsulfoxide Reductase, domain 2"/>
    <property type="match status" value="1"/>
</dbReference>
<comment type="similarity">
    <text evidence="2">Belongs to the prokaryotic molybdopterin-containing oxidoreductase family.</text>
</comment>
<dbReference type="RefSeq" id="WP_208008857.1">
    <property type="nucleotide sequence ID" value="NZ_CP071796.1"/>
</dbReference>
<reference evidence="10" key="1">
    <citation type="submission" date="2021-03" db="EMBL/GenBank/DDBJ databases">
        <title>Ottowia sp. 27C isolated from the cloaca of a Giant Asian pond turtle (Heosemys grandis).</title>
        <authorList>
            <person name="Spergser J."/>
            <person name="Busse H.-J."/>
        </authorList>
    </citation>
    <scope>NUCLEOTIDE SEQUENCE</scope>
    <source>
        <strain evidence="10">27C</strain>
    </source>
</reference>
<dbReference type="InterPro" id="IPR006657">
    <property type="entry name" value="MoPterin_dinucl-bd_dom"/>
</dbReference>
<dbReference type="Gene3D" id="3.30.2070.10">
    <property type="entry name" value="Formate dehydrogenase/DMSO reductase"/>
    <property type="match status" value="1"/>
</dbReference>
<dbReference type="Gene3D" id="2.40.40.20">
    <property type="match status" value="1"/>
</dbReference>
<dbReference type="InterPro" id="IPR006655">
    <property type="entry name" value="Mopterin_OxRdtase_prok_CS"/>
</dbReference>
<keyword evidence="7" id="KW-0408">Iron</keyword>
<evidence type="ECO:0000256" key="2">
    <source>
        <dbReference type="ARBA" id="ARBA00010312"/>
    </source>
</evidence>
<keyword evidence="5" id="KW-0732">Signal</keyword>
<organism evidence="10 11">
    <name type="scientific">Ottowia testudinis</name>
    <dbReference type="NCBI Taxonomy" id="2816950"/>
    <lineage>
        <taxon>Bacteria</taxon>
        <taxon>Pseudomonadati</taxon>
        <taxon>Pseudomonadota</taxon>
        <taxon>Betaproteobacteria</taxon>
        <taxon>Burkholderiales</taxon>
        <taxon>Comamonadaceae</taxon>
        <taxon>Ottowia</taxon>
    </lineage>
</organism>
<dbReference type="Gene3D" id="3.40.50.12440">
    <property type="match status" value="1"/>
</dbReference>
<dbReference type="SUPFAM" id="SSF50692">
    <property type="entry name" value="ADC-like"/>
    <property type="match status" value="1"/>
</dbReference>
<dbReference type="Proteomes" id="UP000663903">
    <property type="component" value="Chromosome"/>
</dbReference>
<keyword evidence="11" id="KW-1185">Reference proteome</keyword>
<keyword evidence="8" id="KW-0411">Iron-sulfur</keyword>
<evidence type="ECO:0000256" key="3">
    <source>
        <dbReference type="ARBA" id="ARBA00022505"/>
    </source>
</evidence>
<dbReference type="EMBL" id="CP071796">
    <property type="protein sequence ID" value="QTD45105.1"/>
    <property type="molecule type" value="Genomic_DNA"/>
</dbReference>
<dbReference type="InterPro" id="IPR050612">
    <property type="entry name" value="Prok_Mopterin_Oxidored"/>
</dbReference>
<evidence type="ECO:0000256" key="5">
    <source>
        <dbReference type="ARBA" id="ARBA00022729"/>
    </source>
</evidence>
<feature type="domain" description="4Fe-4S Mo/W bis-MGD-type" evidence="9">
    <location>
        <begin position="74"/>
        <end position="143"/>
    </location>
</feature>
<evidence type="ECO:0000256" key="7">
    <source>
        <dbReference type="ARBA" id="ARBA00023004"/>
    </source>
</evidence>
<comment type="cofactor">
    <cofactor evidence="1">
        <name>Mo-bis(molybdopterin guanine dinucleotide)</name>
        <dbReference type="ChEBI" id="CHEBI:60539"/>
    </cofactor>
</comment>
<evidence type="ECO:0000259" key="9">
    <source>
        <dbReference type="PROSITE" id="PS51669"/>
    </source>
</evidence>
<dbReference type="Pfam" id="PF01568">
    <property type="entry name" value="Molydop_binding"/>
    <property type="match status" value="1"/>
</dbReference>
<dbReference type="PROSITE" id="PS00932">
    <property type="entry name" value="MOLYBDOPTERIN_PROK_3"/>
    <property type="match status" value="1"/>
</dbReference>
<evidence type="ECO:0000313" key="11">
    <source>
        <dbReference type="Proteomes" id="UP000663903"/>
    </source>
</evidence>
<dbReference type="AlphaFoldDB" id="A0A975H3B9"/>
<gene>
    <name evidence="10" type="ORF">J1M35_19105</name>
</gene>
<evidence type="ECO:0000256" key="1">
    <source>
        <dbReference type="ARBA" id="ARBA00001942"/>
    </source>
</evidence>
<evidence type="ECO:0000256" key="6">
    <source>
        <dbReference type="ARBA" id="ARBA00023002"/>
    </source>
</evidence>
<dbReference type="InterPro" id="IPR006311">
    <property type="entry name" value="TAT_signal"/>
</dbReference>
<dbReference type="GO" id="GO:0030288">
    <property type="term" value="C:outer membrane-bounded periplasmic space"/>
    <property type="evidence" value="ECO:0007669"/>
    <property type="project" value="TreeGrafter"/>
</dbReference>
<dbReference type="InterPro" id="IPR006656">
    <property type="entry name" value="Mopterin_OxRdtase"/>
</dbReference>
<dbReference type="InterPro" id="IPR009010">
    <property type="entry name" value="Asp_de-COase-like_dom_sf"/>
</dbReference>
<keyword evidence="3" id="KW-0500">Molybdenum</keyword>
<dbReference type="CDD" id="cd02777">
    <property type="entry name" value="MopB_CT_DMSOR-like"/>
    <property type="match status" value="1"/>
</dbReference>
<dbReference type="GO" id="GO:0016491">
    <property type="term" value="F:oxidoreductase activity"/>
    <property type="evidence" value="ECO:0007669"/>
    <property type="project" value="UniProtKB-KW"/>
</dbReference>
<dbReference type="GO" id="GO:0043546">
    <property type="term" value="F:molybdopterin cofactor binding"/>
    <property type="evidence" value="ECO:0007669"/>
    <property type="project" value="InterPro"/>
</dbReference>
<evidence type="ECO:0000256" key="8">
    <source>
        <dbReference type="ARBA" id="ARBA00023014"/>
    </source>
</evidence>
<protein>
    <submittedName>
        <fullName evidence="10">Molybdopterin-dependent oxidoreductase</fullName>
    </submittedName>
</protein>
<dbReference type="Gene3D" id="3.40.50.740">
    <property type="match status" value="1"/>
</dbReference>
<accession>A0A975H3B9</accession>
<dbReference type="InterPro" id="IPR006963">
    <property type="entry name" value="Mopterin_OxRdtase_4Fe-4S_dom"/>
</dbReference>
<dbReference type="GO" id="GO:0051536">
    <property type="term" value="F:iron-sulfur cluster binding"/>
    <property type="evidence" value="ECO:0007669"/>
    <property type="project" value="UniProtKB-KW"/>
</dbReference>
<dbReference type="GO" id="GO:0009055">
    <property type="term" value="F:electron transfer activity"/>
    <property type="evidence" value="ECO:0007669"/>
    <property type="project" value="TreeGrafter"/>
</dbReference>
<dbReference type="Pfam" id="PF00384">
    <property type="entry name" value="Molybdopterin"/>
    <property type="match status" value="1"/>
</dbReference>
<evidence type="ECO:0000313" key="10">
    <source>
        <dbReference type="EMBL" id="QTD45105.1"/>
    </source>
</evidence>
<dbReference type="PROSITE" id="PS51669">
    <property type="entry name" value="4FE4S_MOW_BIS_MGD"/>
    <property type="match status" value="1"/>
</dbReference>
<dbReference type="PROSITE" id="PS51318">
    <property type="entry name" value="TAT"/>
    <property type="match status" value="1"/>
</dbReference>
<dbReference type="GO" id="GO:0030151">
    <property type="term" value="F:molybdenum ion binding"/>
    <property type="evidence" value="ECO:0007669"/>
    <property type="project" value="TreeGrafter"/>
</dbReference>
<keyword evidence="4" id="KW-0479">Metal-binding</keyword>
<evidence type="ECO:0000256" key="4">
    <source>
        <dbReference type="ARBA" id="ARBA00022723"/>
    </source>
</evidence>
<dbReference type="KEGG" id="otd:J1M35_19105"/>
<dbReference type="PANTHER" id="PTHR43742">
    <property type="entry name" value="TRIMETHYLAMINE-N-OXIDE REDUCTASE"/>
    <property type="match status" value="1"/>
</dbReference>
<dbReference type="PANTHER" id="PTHR43742:SF3">
    <property type="entry name" value="DIMETHYL SULFOXIDE REDUCTASE DMSA"/>
    <property type="match status" value="1"/>
</dbReference>
<proteinExistence type="inferred from homology"/>
<keyword evidence="6" id="KW-0560">Oxidoreductase</keyword>
<name>A0A975H3B9_9BURK</name>
<dbReference type="SUPFAM" id="SSF53706">
    <property type="entry name" value="Formate dehydrogenase/DMSO reductase, domains 1-3"/>
    <property type="match status" value="1"/>
</dbReference>
<dbReference type="GO" id="GO:0009061">
    <property type="term" value="P:anaerobic respiration"/>
    <property type="evidence" value="ECO:0007669"/>
    <property type="project" value="TreeGrafter"/>
</dbReference>
<sequence length="873" mass="98864">MTNDLPQVLASPEVRYPSVNDSIDRSGHGYQRRDFLKIVGASAGAAGLVSLGVAVAPEKAQAFAYEPYFTDDQLTTVVTSCAHNCGSRHVLVAHKKGDVIVRLSTDNGEYQAQGAYGKDTFEEPQLRACLRGRSYRARLYSPERLLYPMKRVGARGEHKFKRISWDEALNEIAQKMVQLKKDFGPTAILDQSYAGASYGVLHKSDQIEGLLGRFLGMFGCRTNSWSVPSYQGTTFSSRMTFGTIQDGNEDDTFAHSKLIIMWGWNPAYTFHGGNTFYYMRMAKQKGCKFVLIDPQYTDSAAVYDAWWIPIKPNTDAAMMAGMAHHIFTNNLHDQKFINKFCLGMDEGTMGEYKGKKENFKDYILGKYDNTPKTPEWAAAICGVKAEDIIKLADMYAKTKPAALKASWAPGRASYGEQYNRMAAALQAMTGNIGILGGCAEGVGKAWHSESVAYPYDENANLWWASIKSDRWAHCVLNYPNIKREELGLWPREDDLDGKIPNIKAIFWQGSDWFNQLTNINKEIKAIEKLELVVCMDSTITPSGIWADYLLPIATHFERHDVALPWYKGHYYIHRPKVIEPLGESKTDFQVFTELCYRLEALDPSLKNLGKRYNPRADRGYFQNPDAVDEAYLQAWWTGNVQHHQGVTMPWAEFKKHGTYKFKLKEPHVAFREQVTKGVPFETPSGKIEILATQLADITDWTKTQYGYEIPYIPKWVEPFESLNHPIAKQYPFHLISPHPRWRTHSIFNNIPWLRETYEQEVTINASDAKKLGIQTGDTVEVWNDRGKCVVPAYVTERLLPGVLVLFEGAWMDPDKDGIDRAGNPDFLTLDNPSPAGAFAYNNAMVQIKKTDLVHRPGWDDLAVARSSVFRRDM</sequence>